<evidence type="ECO:0000256" key="4">
    <source>
        <dbReference type="ARBA" id="ARBA00022692"/>
    </source>
</evidence>
<dbReference type="GO" id="GO:0005886">
    <property type="term" value="C:plasma membrane"/>
    <property type="evidence" value="ECO:0007669"/>
    <property type="project" value="InterPro"/>
</dbReference>
<keyword evidence="9" id="KW-1208">Phospholipid metabolism</keyword>
<evidence type="ECO:0000256" key="10">
    <source>
        <dbReference type="SAM" id="Phobius"/>
    </source>
</evidence>
<evidence type="ECO:0000256" key="9">
    <source>
        <dbReference type="ARBA" id="ARBA00023264"/>
    </source>
</evidence>
<dbReference type="SMART" id="SM01207">
    <property type="entry name" value="G3P_acyltransf"/>
    <property type="match status" value="1"/>
</dbReference>
<protein>
    <submittedName>
        <fullName evidence="11">Uncharacterized protein</fullName>
    </submittedName>
</protein>
<evidence type="ECO:0000256" key="8">
    <source>
        <dbReference type="ARBA" id="ARBA00023209"/>
    </source>
</evidence>
<evidence type="ECO:0000256" key="7">
    <source>
        <dbReference type="ARBA" id="ARBA00023136"/>
    </source>
</evidence>
<dbReference type="PANTHER" id="PTHR30309">
    <property type="entry name" value="INNER MEMBRANE PROTEIN YGIH"/>
    <property type="match status" value="1"/>
</dbReference>
<keyword evidence="7 10" id="KW-0472">Membrane</keyword>
<feature type="transmembrane region" description="Helical" evidence="10">
    <location>
        <begin position="40"/>
        <end position="58"/>
    </location>
</feature>
<accession>A0A381NCC5</accession>
<keyword evidence="1" id="KW-1003">Cell membrane</keyword>
<evidence type="ECO:0000256" key="1">
    <source>
        <dbReference type="ARBA" id="ARBA00022475"/>
    </source>
</evidence>
<feature type="transmembrane region" description="Helical" evidence="10">
    <location>
        <begin position="141"/>
        <end position="166"/>
    </location>
</feature>
<keyword evidence="6" id="KW-0443">Lipid metabolism</keyword>
<dbReference type="Pfam" id="PF02660">
    <property type="entry name" value="G3P_acyltransf"/>
    <property type="match status" value="1"/>
</dbReference>
<keyword evidence="5 10" id="KW-1133">Transmembrane helix</keyword>
<dbReference type="HAMAP" id="MF_01043">
    <property type="entry name" value="PlsY"/>
    <property type="match status" value="1"/>
</dbReference>
<evidence type="ECO:0000256" key="5">
    <source>
        <dbReference type="ARBA" id="ARBA00022989"/>
    </source>
</evidence>
<feature type="transmembrane region" description="Helical" evidence="10">
    <location>
        <begin position="172"/>
        <end position="194"/>
    </location>
</feature>
<dbReference type="GO" id="GO:0043772">
    <property type="term" value="F:acyl-phosphate glycerol-3-phosphate acyltransferase activity"/>
    <property type="evidence" value="ECO:0007669"/>
    <property type="project" value="InterPro"/>
</dbReference>
<sequence length="239" mass="25173">MNSPPKSIIIQAIAIPLIVAGVIVVPLTMDGQSEPAQYSVVMPLAYLFGSISWGYMLLQLKMGVDVREYGSGRTGMSNVLRTGGVKSAAVVLTLDIAKGVVAVFIARSVIDTAAAEVSAGLIVLVGHNWPVFLQFKGGRGILTALGGLALMVPVAALIATATFLTVTAVSRYISLGSVIGVIIGAVTILALALADVNSDTYMIYGFIACAMIVWQHRDNLQRIRDGNERRLGQSATKVE</sequence>
<evidence type="ECO:0000256" key="3">
    <source>
        <dbReference type="ARBA" id="ARBA00022679"/>
    </source>
</evidence>
<organism evidence="11">
    <name type="scientific">marine metagenome</name>
    <dbReference type="NCBI Taxonomy" id="408172"/>
    <lineage>
        <taxon>unclassified sequences</taxon>
        <taxon>metagenomes</taxon>
        <taxon>ecological metagenomes</taxon>
    </lineage>
</organism>
<feature type="transmembrane region" description="Helical" evidence="10">
    <location>
        <begin position="7"/>
        <end position="28"/>
    </location>
</feature>
<dbReference type="PANTHER" id="PTHR30309:SF0">
    <property type="entry name" value="GLYCEROL-3-PHOSPHATE ACYLTRANSFERASE-RELATED"/>
    <property type="match status" value="1"/>
</dbReference>
<keyword evidence="3" id="KW-0808">Transferase</keyword>
<dbReference type="NCBIfam" id="TIGR00023">
    <property type="entry name" value="glycerol-3-phosphate 1-O-acyltransferase PlsY"/>
    <property type="match status" value="1"/>
</dbReference>
<evidence type="ECO:0000256" key="6">
    <source>
        <dbReference type="ARBA" id="ARBA00023098"/>
    </source>
</evidence>
<gene>
    <name evidence="11" type="ORF">METZ01_LOCUS4953</name>
</gene>
<dbReference type="InterPro" id="IPR003811">
    <property type="entry name" value="G3P_acylTferase_PlsY"/>
</dbReference>
<dbReference type="GO" id="GO:0008654">
    <property type="term" value="P:phospholipid biosynthetic process"/>
    <property type="evidence" value="ECO:0007669"/>
    <property type="project" value="UniProtKB-KW"/>
</dbReference>
<keyword evidence="2" id="KW-0444">Lipid biosynthesis</keyword>
<proteinExistence type="inferred from homology"/>
<keyword evidence="4 10" id="KW-0812">Transmembrane</keyword>
<dbReference type="EMBL" id="UINC01000255">
    <property type="protein sequence ID" value="SUZ52099.1"/>
    <property type="molecule type" value="Genomic_DNA"/>
</dbReference>
<reference evidence="11" key="1">
    <citation type="submission" date="2018-05" db="EMBL/GenBank/DDBJ databases">
        <authorList>
            <person name="Lanie J.A."/>
            <person name="Ng W.-L."/>
            <person name="Kazmierczak K.M."/>
            <person name="Andrzejewski T.M."/>
            <person name="Davidsen T.M."/>
            <person name="Wayne K.J."/>
            <person name="Tettelin H."/>
            <person name="Glass J.I."/>
            <person name="Rusch D."/>
            <person name="Podicherti R."/>
            <person name="Tsui H.-C.T."/>
            <person name="Winkler M.E."/>
        </authorList>
    </citation>
    <scope>NUCLEOTIDE SEQUENCE</scope>
</reference>
<name>A0A381NCC5_9ZZZZ</name>
<keyword evidence="8" id="KW-0594">Phospholipid biosynthesis</keyword>
<evidence type="ECO:0000256" key="2">
    <source>
        <dbReference type="ARBA" id="ARBA00022516"/>
    </source>
</evidence>
<dbReference type="AlphaFoldDB" id="A0A381NCC5"/>
<evidence type="ECO:0000313" key="11">
    <source>
        <dbReference type="EMBL" id="SUZ52099.1"/>
    </source>
</evidence>